<evidence type="ECO:0000313" key="12">
    <source>
        <dbReference type="EMBL" id="MSU00224.1"/>
    </source>
</evidence>
<evidence type="ECO:0000256" key="3">
    <source>
        <dbReference type="ARBA" id="ARBA00022692"/>
    </source>
</evidence>
<dbReference type="InterPro" id="IPR003660">
    <property type="entry name" value="HAMP_dom"/>
</dbReference>
<dbReference type="Proteomes" id="UP000469523">
    <property type="component" value="Unassembled WGS sequence"/>
</dbReference>
<dbReference type="InterPro" id="IPR004089">
    <property type="entry name" value="MCPsignal_dom"/>
</dbReference>
<keyword evidence="5 9" id="KW-0472">Membrane</keyword>
<dbReference type="RefSeq" id="WP_154438546.1">
    <property type="nucleotide sequence ID" value="NZ_VUNQ01000002.1"/>
</dbReference>
<evidence type="ECO:0000256" key="5">
    <source>
        <dbReference type="ARBA" id="ARBA00023136"/>
    </source>
</evidence>
<dbReference type="SMART" id="SM00304">
    <property type="entry name" value="HAMP"/>
    <property type="match status" value="2"/>
</dbReference>
<evidence type="ECO:0000256" key="9">
    <source>
        <dbReference type="SAM" id="Phobius"/>
    </source>
</evidence>
<comment type="caution">
    <text evidence="12">The sequence shown here is derived from an EMBL/GenBank/DDBJ whole genome shotgun (WGS) entry which is preliminary data.</text>
</comment>
<dbReference type="InterPro" id="IPR033480">
    <property type="entry name" value="sCache_2"/>
</dbReference>
<keyword evidence="4 9" id="KW-1133">Transmembrane helix</keyword>
<dbReference type="Pfam" id="PF17200">
    <property type="entry name" value="sCache_2"/>
    <property type="match status" value="1"/>
</dbReference>
<dbReference type="PROSITE" id="PS50111">
    <property type="entry name" value="CHEMOTAXIS_TRANSDUC_2"/>
    <property type="match status" value="1"/>
</dbReference>
<keyword evidence="13" id="KW-1185">Reference proteome</keyword>
<keyword evidence="2" id="KW-1003">Cell membrane</keyword>
<feature type="transmembrane region" description="Helical" evidence="9">
    <location>
        <begin position="12"/>
        <end position="32"/>
    </location>
</feature>
<keyword evidence="3 9" id="KW-0812">Transmembrane</keyword>
<feature type="domain" description="Methyl-accepting transducer" evidence="10">
    <location>
        <begin position="298"/>
        <end position="555"/>
    </location>
</feature>
<feature type="domain" description="HAMP" evidence="11">
    <location>
        <begin position="224"/>
        <end position="279"/>
    </location>
</feature>
<dbReference type="SMART" id="SM01049">
    <property type="entry name" value="Cache_2"/>
    <property type="match status" value="1"/>
</dbReference>
<dbReference type="Pfam" id="PF00015">
    <property type="entry name" value="MCPsignal"/>
    <property type="match status" value="1"/>
</dbReference>
<dbReference type="PANTHER" id="PTHR32089:SF112">
    <property type="entry name" value="LYSOZYME-LIKE PROTEIN-RELATED"/>
    <property type="match status" value="1"/>
</dbReference>
<evidence type="ECO:0000256" key="6">
    <source>
        <dbReference type="ARBA" id="ARBA00023224"/>
    </source>
</evidence>
<accession>A0A6N7XUL7</accession>
<evidence type="ECO:0000259" key="11">
    <source>
        <dbReference type="PROSITE" id="PS50885"/>
    </source>
</evidence>
<comment type="subcellular location">
    <subcellularLocation>
        <location evidence="1">Cell membrane</location>
        <topology evidence="1">Multi-pass membrane protein</topology>
    </subcellularLocation>
</comment>
<dbReference type="GO" id="GO:0005886">
    <property type="term" value="C:plasma membrane"/>
    <property type="evidence" value="ECO:0007669"/>
    <property type="project" value="UniProtKB-SubCell"/>
</dbReference>
<dbReference type="Gene3D" id="3.30.450.20">
    <property type="entry name" value="PAS domain"/>
    <property type="match status" value="1"/>
</dbReference>
<protein>
    <submittedName>
        <fullName evidence="12">Methyl-accepting chemotaxis protein</fullName>
    </submittedName>
</protein>
<organism evidence="12 13">
    <name type="scientific">Tissierella pigra</name>
    <dbReference type="NCBI Taxonomy" id="2607614"/>
    <lineage>
        <taxon>Bacteria</taxon>
        <taxon>Bacillati</taxon>
        <taxon>Bacillota</taxon>
        <taxon>Tissierellia</taxon>
        <taxon>Tissierellales</taxon>
        <taxon>Tissierellaceae</taxon>
        <taxon>Tissierella</taxon>
    </lineage>
</organism>
<evidence type="ECO:0000256" key="4">
    <source>
        <dbReference type="ARBA" id="ARBA00022989"/>
    </source>
</evidence>
<gene>
    <name evidence="12" type="ORF">FYJ83_01920</name>
</gene>
<keyword evidence="6 8" id="KW-0807">Transducer</keyword>
<evidence type="ECO:0000313" key="13">
    <source>
        <dbReference type="Proteomes" id="UP000469523"/>
    </source>
</evidence>
<feature type="transmembrane region" description="Helical" evidence="9">
    <location>
        <begin position="205"/>
        <end position="223"/>
    </location>
</feature>
<evidence type="ECO:0000256" key="1">
    <source>
        <dbReference type="ARBA" id="ARBA00004651"/>
    </source>
</evidence>
<evidence type="ECO:0000256" key="2">
    <source>
        <dbReference type="ARBA" id="ARBA00022475"/>
    </source>
</evidence>
<dbReference type="PANTHER" id="PTHR32089">
    <property type="entry name" value="METHYL-ACCEPTING CHEMOTAXIS PROTEIN MCPB"/>
    <property type="match status" value="1"/>
</dbReference>
<evidence type="ECO:0000256" key="7">
    <source>
        <dbReference type="ARBA" id="ARBA00029447"/>
    </source>
</evidence>
<dbReference type="SUPFAM" id="SSF58104">
    <property type="entry name" value="Methyl-accepting chemotaxis protein (MCP) signaling domain"/>
    <property type="match status" value="1"/>
</dbReference>
<dbReference type="SMART" id="SM00283">
    <property type="entry name" value="MA"/>
    <property type="match status" value="1"/>
</dbReference>
<dbReference type="PROSITE" id="PS50885">
    <property type="entry name" value="HAMP"/>
    <property type="match status" value="1"/>
</dbReference>
<dbReference type="Gene3D" id="6.10.340.10">
    <property type="match status" value="1"/>
</dbReference>
<reference evidence="12 13" key="1">
    <citation type="submission" date="2019-09" db="EMBL/GenBank/DDBJ databases">
        <title>In-depth cultivation of the pig gut microbiome towards novel bacterial diversity and tailored functional studies.</title>
        <authorList>
            <person name="Wylensek D."/>
            <person name="Hitch T.C.A."/>
            <person name="Clavel T."/>
        </authorList>
    </citation>
    <scope>NUCLEOTIDE SEQUENCE [LARGE SCALE GENOMIC DNA]</scope>
    <source>
        <strain evidence="12 13">WCA3-693-APC-4?</strain>
    </source>
</reference>
<sequence length="584" mass="64245">MLEKRHSITGKIFIITALALIISNISIGILGYNTAKRELSKQGEDILKNGLKAANNMIHIAQNSVKDGGLTLEEAENLVKENLIGKLNPDGTRDTSQTIDLGENGYFFILNEKGDLLGHPYLEGQNTWDFKDESKKEVLFVQESIETALNGGGFIYYDWKFPNSDGVGRKIVYNEKDTEWGWIICAGSYEKDFNKGATKILKATIFRAIAFLIVGDVIVYILTHKIGNSLRAITSRADDIANLDISDKVSDMLTKRKDEVGILGGAFQKIIDNLKGFVDHISHTSQDLALSSRELSLSSEQSSASIGEIARAIEDIAEGASKQAMDIENGVAHIDDLGRLVEKNQEFLKELNDSTLEIEKIKDEGLEILMELVRNTETSNKATTDIQNVIYDTNESAEKIEKASNMIRSITEQTNILALNAAIEAARAGESGRGFAVVADEIRKLAEQTNGFTKEITLVVSDLLDKTKEAVNTMDNVVEASKIQSNSVEETNEKFDGIRKAIESSNSIIELINQSGIEMLQKKEAIVDIIYELSAISQENAAGAEEAAASIEEQTATMAEIANASELLSQLAKDMEENLSRFKY</sequence>
<dbReference type="CDD" id="cd18774">
    <property type="entry name" value="PDC2_HK_sensor"/>
    <property type="match status" value="1"/>
</dbReference>
<evidence type="ECO:0000256" key="8">
    <source>
        <dbReference type="PROSITE-ProRule" id="PRU00284"/>
    </source>
</evidence>
<dbReference type="EMBL" id="VUNQ01000002">
    <property type="protein sequence ID" value="MSU00224.1"/>
    <property type="molecule type" value="Genomic_DNA"/>
</dbReference>
<dbReference type="GO" id="GO:0007165">
    <property type="term" value="P:signal transduction"/>
    <property type="evidence" value="ECO:0007669"/>
    <property type="project" value="UniProtKB-KW"/>
</dbReference>
<name>A0A6N7XUL7_9FIRM</name>
<dbReference type="AlphaFoldDB" id="A0A6N7XUL7"/>
<proteinExistence type="inferred from homology"/>
<comment type="similarity">
    <text evidence="7">Belongs to the methyl-accepting chemotaxis (MCP) protein family.</text>
</comment>
<dbReference type="Gene3D" id="1.10.287.950">
    <property type="entry name" value="Methyl-accepting chemotaxis protein"/>
    <property type="match status" value="1"/>
</dbReference>
<evidence type="ECO:0000259" key="10">
    <source>
        <dbReference type="PROSITE" id="PS50111"/>
    </source>
</evidence>